<keyword evidence="3" id="KW-1185">Reference proteome</keyword>
<gene>
    <name evidence="2" type="primary">RTase</name>
    <name evidence="2" type="ORF">EVAR_3776_1</name>
</gene>
<dbReference type="InterPro" id="IPR043502">
    <property type="entry name" value="DNA/RNA_pol_sf"/>
</dbReference>
<reference evidence="2 3" key="1">
    <citation type="journal article" date="2019" name="Commun. Biol.">
        <title>The bagworm genome reveals a unique fibroin gene that provides high tensile strength.</title>
        <authorList>
            <person name="Kono N."/>
            <person name="Nakamura H."/>
            <person name="Ohtoshi R."/>
            <person name="Tomita M."/>
            <person name="Numata K."/>
            <person name="Arakawa K."/>
        </authorList>
    </citation>
    <scope>NUCLEOTIDE SEQUENCE [LARGE SCALE GENOMIC DNA]</scope>
</reference>
<comment type="caution">
    <text evidence="2">The sequence shown here is derived from an EMBL/GenBank/DDBJ whole genome shotgun (WGS) entry which is preliminary data.</text>
</comment>
<dbReference type="STRING" id="151549.A0A4C1SSG2"/>
<evidence type="ECO:0000259" key="1">
    <source>
        <dbReference type="PROSITE" id="PS50878"/>
    </source>
</evidence>
<accession>A0A4C1SSG2</accession>
<dbReference type="EMBL" id="BGZK01000015">
    <property type="protein sequence ID" value="GBP04884.1"/>
    <property type="molecule type" value="Genomic_DNA"/>
</dbReference>
<dbReference type="PANTHER" id="PTHR19446">
    <property type="entry name" value="REVERSE TRANSCRIPTASES"/>
    <property type="match status" value="1"/>
</dbReference>
<organism evidence="2 3">
    <name type="scientific">Eumeta variegata</name>
    <name type="common">Bagworm moth</name>
    <name type="synonym">Eumeta japonica</name>
    <dbReference type="NCBI Taxonomy" id="151549"/>
    <lineage>
        <taxon>Eukaryota</taxon>
        <taxon>Metazoa</taxon>
        <taxon>Ecdysozoa</taxon>
        <taxon>Arthropoda</taxon>
        <taxon>Hexapoda</taxon>
        <taxon>Insecta</taxon>
        <taxon>Pterygota</taxon>
        <taxon>Neoptera</taxon>
        <taxon>Endopterygota</taxon>
        <taxon>Lepidoptera</taxon>
        <taxon>Glossata</taxon>
        <taxon>Ditrysia</taxon>
        <taxon>Tineoidea</taxon>
        <taxon>Psychidae</taxon>
        <taxon>Oiketicinae</taxon>
        <taxon>Eumeta</taxon>
    </lineage>
</organism>
<dbReference type="InterPro" id="IPR000477">
    <property type="entry name" value="RT_dom"/>
</dbReference>
<keyword evidence="2" id="KW-0695">RNA-directed DNA polymerase</keyword>
<dbReference type="OrthoDB" id="10050074at2759"/>
<dbReference type="PROSITE" id="PS50878">
    <property type="entry name" value="RT_POL"/>
    <property type="match status" value="1"/>
</dbReference>
<dbReference type="AlphaFoldDB" id="A0A4C1SSG2"/>
<protein>
    <submittedName>
        <fullName evidence="2">Probable RNA-directed DNA polymerase from transposon BS</fullName>
    </submittedName>
</protein>
<feature type="domain" description="Reverse transcriptase" evidence="1">
    <location>
        <begin position="212"/>
        <end position="488"/>
    </location>
</feature>
<dbReference type="Proteomes" id="UP000299102">
    <property type="component" value="Unassembled WGS sequence"/>
</dbReference>
<dbReference type="SUPFAM" id="SSF56672">
    <property type="entry name" value="DNA/RNA polymerases"/>
    <property type="match status" value="1"/>
</dbReference>
<evidence type="ECO:0000313" key="3">
    <source>
        <dbReference type="Proteomes" id="UP000299102"/>
    </source>
</evidence>
<evidence type="ECO:0000313" key="2">
    <source>
        <dbReference type="EMBL" id="GBP04884.1"/>
    </source>
</evidence>
<proteinExistence type="predicted"/>
<dbReference type="CDD" id="cd01650">
    <property type="entry name" value="RT_nLTR_like"/>
    <property type="match status" value="1"/>
</dbReference>
<sequence length="704" mass="80720">MELLAKKLHFNIITPLTPTCYHNNVNYKPDILDIALMKGVALKLSCIETLQCLNSDHRPVLMRLGSLTGDCPPPTKIITSWKKVVENSSRRVPTKSNRRELPSDVSELIRDKNGALRRAGKYPTCENRSHARALQQNPSVDSEHVRKVEEEVRQRVSLPPKDDLDPITLDEVSKHIKALKIKKAPGKDAISSKVLKCFSAPLVALLVAIFNACIQNCYFPTDWKEAVVIGIPKPGKPRDLPFSYRPISLLSVLGKLFEKTLKTRLSEHLIGKGLIINEQFGFRPRHSCPQQAFRLVEYVSESFKVKRKTVAVFFGVAKAFDRVWYAGLIHKLYQLELPDRLIIIIHQYISNRHFTFRLDNTYSSMSPIRAGVPQGSTLSPLLYSAYINDIPRPSTGVQLALFADDTALYLRSNCLRNILPRLQRAIDELTQWLRLWRIEVNPEKSASLYFDFCSRKSTVAVPVDTPFLKILNQPIPWQLHYKYLGITIDRHLHFKDHIARVRKLALFYLSRLYGMIGRKSKMSLHNKRTIYTMYIRPVMTYASPVFAHAQTDALYDLQIVQNKFCRRATNAPWYVKNSILHRDLELPTVSKFMKNASERFFDIVSSHQNSLLVEAVSCEPPPPNHFCRRPRNVLLDPPDDLTVEVINPERFPRPPESPFRSCSPCCKLHVTSYAEVSTYKTPIGQSRADGITMPKWPRFQMKEL</sequence>
<keyword evidence="2" id="KW-0808">Transferase</keyword>
<dbReference type="GO" id="GO:0003964">
    <property type="term" value="F:RNA-directed DNA polymerase activity"/>
    <property type="evidence" value="ECO:0007669"/>
    <property type="project" value="UniProtKB-KW"/>
</dbReference>
<dbReference type="Pfam" id="PF00078">
    <property type="entry name" value="RVT_1"/>
    <property type="match status" value="1"/>
</dbReference>
<keyword evidence="2" id="KW-0548">Nucleotidyltransferase</keyword>
<name>A0A4C1SSG2_EUMVA</name>